<comment type="subunit">
    <text evidence="3">Toroid-shaped homodecamer, composed of two pentamers of five dimers.</text>
</comment>
<dbReference type="InterPro" id="IPR001474">
    <property type="entry name" value="GTP_CycHdrlase_I"/>
</dbReference>
<keyword evidence="5" id="KW-0554">One-carbon metabolism</keyword>
<keyword evidence="7" id="KW-0342">GTP-binding</keyword>
<name>A0ABS4ADN0_9PROT</name>
<accession>A0ABS4ADN0</accession>
<evidence type="ECO:0000256" key="4">
    <source>
        <dbReference type="ARBA" id="ARBA00012715"/>
    </source>
</evidence>
<dbReference type="PANTHER" id="PTHR11109:SF7">
    <property type="entry name" value="GTP CYCLOHYDROLASE 1"/>
    <property type="match status" value="1"/>
</dbReference>
<organism evidence="9 10">
    <name type="scientific">Pararoseomonas baculiformis</name>
    <dbReference type="NCBI Taxonomy" id="2820812"/>
    <lineage>
        <taxon>Bacteria</taxon>
        <taxon>Pseudomonadati</taxon>
        <taxon>Pseudomonadota</taxon>
        <taxon>Alphaproteobacteria</taxon>
        <taxon>Acetobacterales</taxon>
        <taxon>Acetobacteraceae</taxon>
        <taxon>Pararoseomonas</taxon>
    </lineage>
</organism>
<evidence type="ECO:0000256" key="1">
    <source>
        <dbReference type="ARBA" id="ARBA00001052"/>
    </source>
</evidence>
<dbReference type="SUPFAM" id="SSF55620">
    <property type="entry name" value="Tetrahydrobiopterin biosynthesis enzymes-like"/>
    <property type="match status" value="1"/>
</dbReference>
<evidence type="ECO:0000313" key="9">
    <source>
        <dbReference type="EMBL" id="MBP0445117.1"/>
    </source>
</evidence>
<dbReference type="RefSeq" id="WP_209379366.1">
    <property type="nucleotide sequence ID" value="NZ_JAGIZB010000008.1"/>
</dbReference>
<dbReference type="Proteomes" id="UP000681594">
    <property type="component" value="Unassembled WGS sequence"/>
</dbReference>
<dbReference type="InterPro" id="IPR043134">
    <property type="entry name" value="GTP-CH-I_N"/>
</dbReference>
<keyword evidence="6 9" id="KW-0378">Hydrolase</keyword>
<evidence type="ECO:0000256" key="2">
    <source>
        <dbReference type="ARBA" id="ARBA00005080"/>
    </source>
</evidence>
<dbReference type="InterPro" id="IPR020602">
    <property type="entry name" value="GTP_CycHdrlase_I_dom"/>
</dbReference>
<feature type="domain" description="GTP cyclohydrolase I" evidence="8">
    <location>
        <begin position="39"/>
        <end position="214"/>
    </location>
</feature>
<comment type="catalytic activity">
    <reaction evidence="1">
        <text>GTP + H2O = 7,8-dihydroneopterin 3'-triphosphate + formate + H(+)</text>
        <dbReference type="Rhea" id="RHEA:17473"/>
        <dbReference type="ChEBI" id="CHEBI:15377"/>
        <dbReference type="ChEBI" id="CHEBI:15378"/>
        <dbReference type="ChEBI" id="CHEBI:15740"/>
        <dbReference type="ChEBI" id="CHEBI:37565"/>
        <dbReference type="ChEBI" id="CHEBI:58462"/>
        <dbReference type="EC" id="3.5.4.16"/>
    </reaction>
</comment>
<dbReference type="EMBL" id="JAGIZB010000008">
    <property type="protein sequence ID" value="MBP0445117.1"/>
    <property type="molecule type" value="Genomic_DNA"/>
</dbReference>
<protein>
    <recommendedName>
        <fullName evidence="4">GTP cyclohydrolase I</fullName>
        <ecNumber evidence="4">3.5.4.16</ecNumber>
    </recommendedName>
</protein>
<keyword evidence="7" id="KW-0547">Nucleotide-binding</keyword>
<evidence type="ECO:0000256" key="5">
    <source>
        <dbReference type="ARBA" id="ARBA00022563"/>
    </source>
</evidence>
<dbReference type="Pfam" id="PF01227">
    <property type="entry name" value="GTP_cyclohydroI"/>
    <property type="match status" value="1"/>
</dbReference>
<dbReference type="GO" id="GO:0003934">
    <property type="term" value="F:GTP cyclohydrolase I activity"/>
    <property type="evidence" value="ECO:0007669"/>
    <property type="project" value="UniProtKB-EC"/>
</dbReference>
<gene>
    <name evidence="9" type="ORF">J8J14_10030</name>
</gene>
<evidence type="ECO:0000256" key="6">
    <source>
        <dbReference type="ARBA" id="ARBA00022801"/>
    </source>
</evidence>
<reference evidence="9 10" key="1">
    <citation type="submission" date="2021-03" db="EMBL/GenBank/DDBJ databases">
        <authorList>
            <person name="So Y."/>
        </authorList>
    </citation>
    <scope>NUCLEOTIDE SEQUENCE [LARGE SCALE GENOMIC DNA]</scope>
    <source>
        <strain evidence="9 10">SSH11</strain>
    </source>
</reference>
<comment type="caution">
    <text evidence="9">The sequence shown here is derived from an EMBL/GenBank/DDBJ whole genome shotgun (WGS) entry which is preliminary data.</text>
</comment>
<dbReference type="InterPro" id="IPR043133">
    <property type="entry name" value="GTP-CH-I_C/QueF"/>
</dbReference>
<dbReference type="Gene3D" id="3.30.1130.10">
    <property type="match status" value="1"/>
</dbReference>
<dbReference type="EC" id="3.5.4.16" evidence="4"/>
<evidence type="ECO:0000256" key="7">
    <source>
        <dbReference type="ARBA" id="ARBA00023134"/>
    </source>
</evidence>
<evidence type="ECO:0000313" key="10">
    <source>
        <dbReference type="Proteomes" id="UP000681594"/>
    </source>
</evidence>
<dbReference type="Gene3D" id="1.10.286.10">
    <property type="match status" value="1"/>
</dbReference>
<evidence type="ECO:0000259" key="8">
    <source>
        <dbReference type="Pfam" id="PF01227"/>
    </source>
</evidence>
<comment type="pathway">
    <text evidence="2">Cofactor biosynthesis; 7,8-dihydroneopterin triphosphate biosynthesis; 7,8-dihydroneopterin triphosphate from GTP: step 1/1.</text>
</comment>
<proteinExistence type="predicted"/>
<evidence type="ECO:0000256" key="3">
    <source>
        <dbReference type="ARBA" id="ARBA00011857"/>
    </source>
</evidence>
<sequence length="223" mass="24702">MSVALRRLQSRPSAANEALEVPLSSEEREAMVGAASVKLEELLDILRIDHRNDPNTRGTPQRVAKMFVNELLRGRTVSPPPLTDFENRLVYQGMIVTGPIDVRSTCAHHLMPIRGEAFIGVLPSAEGKVLGLSKYDRVVDHFAARLQTQEELVQQIGDYLWQNTAPRGLAVRISAAHMCRTQRGVRAGCGRMVTSAYFGAFAEDAGLKQEFMRECASLEMAPR</sequence>
<keyword evidence="10" id="KW-1185">Reference proteome</keyword>
<dbReference type="PANTHER" id="PTHR11109">
    <property type="entry name" value="GTP CYCLOHYDROLASE I"/>
    <property type="match status" value="1"/>
</dbReference>